<dbReference type="EMBL" id="CM051395">
    <property type="protein sequence ID" value="KAJ4726745.1"/>
    <property type="molecule type" value="Genomic_DNA"/>
</dbReference>
<sequence length="150" mass="16366">MATSFTICIPSISSCIRRRSSTAEQEEVLQIVKMDGKVLEFNSPVLVKDVLVNVSGLGIGLSRQASHHLPPNYQLKLGKVYYTLPSTEASNHAAEPAATTGVVKRIKVVITKQQLEQLLSKQISVGEVLSVLQTPTNWKPKLESIPEGTE</sequence>
<evidence type="ECO:0000313" key="2">
    <source>
        <dbReference type="Proteomes" id="UP001164539"/>
    </source>
</evidence>
<gene>
    <name evidence="1" type="ORF">OWV82_005395</name>
</gene>
<name>A0ACC1YSD5_MELAZ</name>
<protein>
    <submittedName>
        <fullName evidence="1">Uncharacterized protein</fullName>
    </submittedName>
</protein>
<proteinExistence type="predicted"/>
<accession>A0ACC1YSD5</accession>
<comment type="caution">
    <text evidence="1">The sequence shown here is derived from an EMBL/GenBank/DDBJ whole genome shotgun (WGS) entry which is preliminary data.</text>
</comment>
<organism evidence="1 2">
    <name type="scientific">Melia azedarach</name>
    <name type="common">Chinaberry tree</name>
    <dbReference type="NCBI Taxonomy" id="155640"/>
    <lineage>
        <taxon>Eukaryota</taxon>
        <taxon>Viridiplantae</taxon>
        <taxon>Streptophyta</taxon>
        <taxon>Embryophyta</taxon>
        <taxon>Tracheophyta</taxon>
        <taxon>Spermatophyta</taxon>
        <taxon>Magnoliopsida</taxon>
        <taxon>eudicotyledons</taxon>
        <taxon>Gunneridae</taxon>
        <taxon>Pentapetalae</taxon>
        <taxon>rosids</taxon>
        <taxon>malvids</taxon>
        <taxon>Sapindales</taxon>
        <taxon>Meliaceae</taxon>
        <taxon>Melia</taxon>
    </lineage>
</organism>
<keyword evidence="2" id="KW-1185">Reference proteome</keyword>
<reference evidence="1 2" key="1">
    <citation type="journal article" date="2023" name="Science">
        <title>Complex scaffold remodeling in plant triterpene biosynthesis.</title>
        <authorList>
            <person name="De La Pena R."/>
            <person name="Hodgson H."/>
            <person name="Liu J.C."/>
            <person name="Stephenson M.J."/>
            <person name="Martin A.C."/>
            <person name="Owen C."/>
            <person name="Harkess A."/>
            <person name="Leebens-Mack J."/>
            <person name="Jimenez L.E."/>
            <person name="Osbourn A."/>
            <person name="Sattely E.S."/>
        </authorList>
    </citation>
    <scope>NUCLEOTIDE SEQUENCE [LARGE SCALE GENOMIC DNA]</scope>
    <source>
        <strain evidence="2">cv. JPN11</strain>
        <tissue evidence="1">Leaf</tissue>
    </source>
</reference>
<evidence type="ECO:0000313" key="1">
    <source>
        <dbReference type="EMBL" id="KAJ4726745.1"/>
    </source>
</evidence>
<dbReference type="Proteomes" id="UP001164539">
    <property type="component" value="Chromosome 2"/>
</dbReference>